<name>A0A1I5YT15_9BACT</name>
<protein>
    <submittedName>
        <fullName evidence="1">Uncharacterized protein</fullName>
    </submittedName>
</protein>
<dbReference type="OrthoDB" id="794403at2"/>
<dbReference type="Proteomes" id="UP000199306">
    <property type="component" value="Unassembled WGS sequence"/>
</dbReference>
<sequence length="140" mass="16171">MKKHFYLLLFVLFIISCKKSEEPAPSNILTPPDWVQGSWTYHGNQTQQELKTVLTSDNIVATLFGDTENLKTFPGKILDGYGYTLSEPTKTATMYEARVTFLGQKDQDLLFYRWTKLDATHVLFYRKAGRSFFEVTLDKD</sequence>
<dbReference type="PROSITE" id="PS51257">
    <property type="entry name" value="PROKAR_LIPOPROTEIN"/>
    <property type="match status" value="1"/>
</dbReference>
<reference evidence="1 2" key="1">
    <citation type="submission" date="2016-10" db="EMBL/GenBank/DDBJ databases">
        <authorList>
            <person name="de Groot N.N."/>
        </authorList>
    </citation>
    <scope>NUCLEOTIDE SEQUENCE [LARGE SCALE GENOMIC DNA]</scope>
    <source>
        <strain evidence="2">E92,LMG 26720,CCM 7988</strain>
    </source>
</reference>
<gene>
    <name evidence="1" type="ORF">SAMN04515674_12136</name>
</gene>
<organism evidence="1 2">
    <name type="scientific">Pseudarcicella hirudinis</name>
    <dbReference type="NCBI Taxonomy" id="1079859"/>
    <lineage>
        <taxon>Bacteria</taxon>
        <taxon>Pseudomonadati</taxon>
        <taxon>Bacteroidota</taxon>
        <taxon>Cytophagia</taxon>
        <taxon>Cytophagales</taxon>
        <taxon>Flectobacillaceae</taxon>
        <taxon>Pseudarcicella</taxon>
    </lineage>
</organism>
<dbReference type="EMBL" id="FOXH01000021">
    <property type="protein sequence ID" value="SFQ47175.1"/>
    <property type="molecule type" value="Genomic_DNA"/>
</dbReference>
<evidence type="ECO:0000313" key="2">
    <source>
        <dbReference type="Proteomes" id="UP000199306"/>
    </source>
</evidence>
<evidence type="ECO:0000313" key="1">
    <source>
        <dbReference type="EMBL" id="SFQ47175.1"/>
    </source>
</evidence>
<dbReference type="RefSeq" id="WP_092019688.1">
    <property type="nucleotide sequence ID" value="NZ_FOXH01000021.1"/>
</dbReference>
<dbReference type="AlphaFoldDB" id="A0A1I5YT15"/>
<accession>A0A1I5YT15</accession>
<dbReference type="STRING" id="1079859.SAMN04515674_12136"/>
<proteinExistence type="predicted"/>
<keyword evidence="2" id="KW-1185">Reference proteome</keyword>